<keyword evidence="2" id="KW-1185">Reference proteome</keyword>
<accession>A0ABD2ZDL0</accession>
<reference evidence="1 2" key="1">
    <citation type="submission" date="2024-11" db="EMBL/GenBank/DDBJ databases">
        <title>A near-complete genome assembly of Cinchona calisaya.</title>
        <authorList>
            <person name="Lian D.C."/>
            <person name="Zhao X.W."/>
            <person name="Wei L."/>
        </authorList>
    </citation>
    <scope>NUCLEOTIDE SEQUENCE [LARGE SCALE GENOMIC DNA]</scope>
    <source>
        <tissue evidence="1">Nenye</tissue>
    </source>
</reference>
<organism evidence="1 2">
    <name type="scientific">Cinchona calisaya</name>
    <dbReference type="NCBI Taxonomy" id="153742"/>
    <lineage>
        <taxon>Eukaryota</taxon>
        <taxon>Viridiplantae</taxon>
        <taxon>Streptophyta</taxon>
        <taxon>Embryophyta</taxon>
        <taxon>Tracheophyta</taxon>
        <taxon>Spermatophyta</taxon>
        <taxon>Magnoliopsida</taxon>
        <taxon>eudicotyledons</taxon>
        <taxon>Gunneridae</taxon>
        <taxon>Pentapetalae</taxon>
        <taxon>asterids</taxon>
        <taxon>lamiids</taxon>
        <taxon>Gentianales</taxon>
        <taxon>Rubiaceae</taxon>
        <taxon>Cinchonoideae</taxon>
        <taxon>Cinchoneae</taxon>
        <taxon>Cinchona</taxon>
    </lineage>
</organism>
<evidence type="ECO:0000313" key="1">
    <source>
        <dbReference type="EMBL" id="KAL3516911.1"/>
    </source>
</evidence>
<dbReference type="EMBL" id="JBJUIK010000010">
    <property type="protein sequence ID" value="KAL3516911.1"/>
    <property type="molecule type" value="Genomic_DNA"/>
</dbReference>
<comment type="caution">
    <text evidence="1">The sequence shown here is derived from an EMBL/GenBank/DDBJ whole genome shotgun (WGS) entry which is preliminary data.</text>
</comment>
<evidence type="ECO:0008006" key="3">
    <source>
        <dbReference type="Google" id="ProtNLM"/>
    </source>
</evidence>
<dbReference type="InterPro" id="IPR011047">
    <property type="entry name" value="Quinoprotein_ADH-like_sf"/>
</dbReference>
<gene>
    <name evidence="1" type="ORF">ACH5RR_023813</name>
</gene>
<dbReference type="Proteomes" id="UP001630127">
    <property type="component" value="Unassembled WGS sequence"/>
</dbReference>
<dbReference type="SUPFAM" id="SSF50998">
    <property type="entry name" value="Quinoprotein alcohol dehydrogenase-like"/>
    <property type="match status" value="1"/>
</dbReference>
<protein>
    <recommendedName>
        <fullName evidence="3">F-box associated domain-containing protein</fullName>
    </recommendedName>
</protein>
<sequence>MQIELLPSIGDGWVEHFHLAYILQTGQYMVVCLFKNFGIFHGLVLTLGINDLWRKLKLPRDGRNLDGLFHATSIVVGHVVYLSSGDTELVAVNLHDETSCFIQLPFGNSYRIYWENLSCLVREDLGMNVYVLRDSTKCEWDKVCHISDVITRQKIPVVFLLPLGWLDNGRIIILDSKLWSFRDNFIIAVNIETGDAKHLSFSNDVPIRHILIHANSLVKWQLPVWYANKKLERCLACY</sequence>
<evidence type="ECO:0000313" key="2">
    <source>
        <dbReference type="Proteomes" id="UP001630127"/>
    </source>
</evidence>
<dbReference type="AlphaFoldDB" id="A0ABD2ZDL0"/>
<name>A0ABD2ZDL0_9GENT</name>
<proteinExistence type="predicted"/>